<comment type="caution">
    <text evidence="2">The sequence shown here is derived from an EMBL/GenBank/DDBJ whole genome shotgun (WGS) entry which is preliminary data.</text>
</comment>
<dbReference type="AlphaFoldDB" id="A0AAV7S588"/>
<keyword evidence="3" id="KW-1185">Reference proteome</keyword>
<proteinExistence type="predicted"/>
<reference evidence="2" key="1">
    <citation type="journal article" date="2022" name="bioRxiv">
        <title>Sequencing and chromosome-scale assembly of the giantPleurodeles waltlgenome.</title>
        <authorList>
            <person name="Brown T."/>
            <person name="Elewa A."/>
            <person name="Iarovenko S."/>
            <person name="Subramanian E."/>
            <person name="Araus A.J."/>
            <person name="Petzold A."/>
            <person name="Susuki M."/>
            <person name="Suzuki K.-i.T."/>
            <person name="Hayashi T."/>
            <person name="Toyoda A."/>
            <person name="Oliveira C."/>
            <person name="Osipova E."/>
            <person name="Leigh N.D."/>
            <person name="Simon A."/>
            <person name="Yun M.H."/>
        </authorList>
    </citation>
    <scope>NUCLEOTIDE SEQUENCE</scope>
    <source>
        <strain evidence="2">20211129_DDA</strain>
        <tissue evidence="2">Liver</tissue>
    </source>
</reference>
<gene>
    <name evidence="2" type="ORF">NDU88_000663</name>
</gene>
<protein>
    <submittedName>
        <fullName evidence="2">Uncharacterized protein</fullName>
    </submittedName>
</protein>
<name>A0AAV7S588_PLEWA</name>
<feature type="region of interest" description="Disordered" evidence="1">
    <location>
        <begin position="1"/>
        <end position="37"/>
    </location>
</feature>
<dbReference type="EMBL" id="JANPWB010000008">
    <property type="protein sequence ID" value="KAJ1160161.1"/>
    <property type="molecule type" value="Genomic_DNA"/>
</dbReference>
<organism evidence="2 3">
    <name type="scientific">Pleurodeles waltl</name>
    <name type="common">Iberian ribbed newt</name>
    <dbReference type="NCBI Taxonomy" id="8319"/>
    <lineage>
        <taxon>Eukaryota</taxon>
        <taxon>Metazoa</taxon>
        <taxon>Chordata</taxon>
        <taxon>Craniata</taxon>
        <taxon>Vertebrata</taxon>
        <taxon>Euteleostomi</taxon>
        <taxon>Amphibia</taxon>
        <taxon>Batrachia</taxon>
        <taxon>Caudata</taxon>
        <taxon>Salamandroidea</taxon>
        <taxon>Salamandridae</taxon>
        <taxon>Pleurodelinae</taxon>
        <taxon>Pleurodeles</taxon>
    </lineage>
</organism>
<sequence>MRKFFTGSLKSEKLSTTVVPRSSDPIKRSPDSGAQSHCLDTYGETIMRREQQFILKRNREHANGEGPGVNLRRHARAKGKQGFLRWPAVWKHNLERRQAAAGMREMR</sequence>
<evidence type="ECO:0000313" key="2">
    <source>
        <dbReference type="EMBL" id="KAJ1160161.1"/>
    </source>
</evidence>
<evidence type="ECO:0000256" key="1">
    <source>
        <dbReference type="SAM" id="MobiDB-lite"/>
    </source>
</evidence>
<feature type="region of interest" description="Disordered" evidence="1">
    <location>
        <begin position="57"/>
        <end position="77"/>
    </location>
</feature>
<dbReference type="Proteomes" id="UP001066276">
    <property type="component" value="Chromosome 4_2"/>
</dbReference>
<evidence type="ECO:0000313" key="3">
    <source>
        <dbReference type="Proteomes" id="UP001066276"/>
    </source>
</evidence>
<accession>A0AAV7S588</accession>